<reference evidence="1 2" key="1">
    <citation type="submission" date="2018-11" db="EMBL/GenBank/DDBJ databases">
        <authorList>
            <consortium name="Pathogen Informatics"/>
        </authorList>
    </citation>
    <scope>NUCLEOTIDE SEQUENCE [LARGE SCALE GENOMIC DNA]</scope>
</reference>
<dbReference type="AlphaFoldDB" id="A0A3P7J843"/>
<evidence type="ECO:0000313" key="1">
    <source>
        <dbReference type="EMBL" id="VDM74064.1"/>
    </source>
</evidence>
<dbReference type="Proteomes" id="UP000270094">
    <property type="component" value="Unassembled WGS sequence"/>
</dbReference>
<sequence length="71" mass="8358">MYSEKFFRIVYLYAKHCTFQSTELLRVRVAKGERLGKRDLFGVVSPYCVVRLEKADGEQIDEITLEKKKKV</sequence>
<dbReference type="SUPFAM" id="SSF49562">
    <property type="entry name" value="C2 domain (Calcium/lipid-binding domain, CaLB)"/>
    <property type="match status" value="1"/>
</dbReference>
<accession>A0A3P7J843</accession>
<evidence type="ECO:0000313" key="2">
    <source>
        <dbReference type="Proteomes" id="UP000270094"/>
    </source>
</evidence>
<organism evidence="1 2">
    <name type="scientific">Strongylus vulgaris</name>
    <name type="common">Blood worm</name>
    <dbReference type="NCBI Taxonomy" id="40348"/>
    <lineage>
        <taxon>Eukaryota</taxon>
        <taxon>Metazoa</taxon>
        <taxon>Ecdysozoa</taxon>
        <taxon>Nematoda</taxon>
        <taxon>Chromadorea</taxon>
        <taxon>Rhabditida</taxon>
        <taxon>Rhabditina</taxon>
        <taxon>Rhabditomorpha</taxon>
        <taxon>Strongyloidea</taxon>
        <taxon>Strongylidae</taxon>
        <taxon>Strongylus</taxon>
    </lineage>
</organism>
<dbReference type="EMBL" id="UYYB01033984">
    <property type="protein sequence ID" value="VDM74064.1"/>
    <property type="molecule type" value="Genomic_DNA"/>
</dbReference>
<name>A0A3P7J843_STRVU</name>
<protein>
    <submittedName>
        <fullName evidence="1">Uncharacterized protein</fullName>
    </submittedName>
</protein>
<keyword evidence="2" id="KW-1185">Reference proteome</keyword>
<dbReference type="InterPro" id="IPR035892">
    <property type="entry name" value="C2_domain_sf"/>
</dbReference>
<gene>
    <name evidence="1" type="ORF">SVUK_LOCUS9062</name>
</gene>
<proteinExistence type="predicted"/>
<dbReference type="OrthoDB" id="423283at2759"/>